<protein>
    <submittedName>
        <fullName evidence="2">Uncharacterized protein</fullName>
    </submittedName>
</protein>
<feature type="region of interest" description="Disordered" evidence="1">
    <location>
        <begin position="2636"/>
        <end position="2751"/>
    </location>
</feature>
<feature type="compositionally biased region" description="Polar residues" evidence="1">
    <location>
        <begin position="2226"/>
        <end position="2235"/>
    </location>
</feature>
<name>A0A8J4LZV1_9CHLO</name>
<dbReference type="Proteomes" id="UP000722791">
    <property type="component" value="Unassembled WGS sequence"/>
</dbReference>
<feature type="compositionally biased region" description="Pro residues" evidence="1">
    <location>
        <begin position="2699"/>
        <end position="2710"/>
    </location>
</feature>
<evidence type="ECO:0000256" key="1">
    <source>
        <dbReference type="SAM" id="MobiDB-lite"/>
    </source>
</evidence>
<feature type="compositionally biased region" description="Low complexity" evidence="1">
    <location>
        <begin position="664"/>
        <end position="674"/>
    </location>
</feature>
<feature type="compositionally biased region" description="Low complexity" evidence="1">
    <location>
        <begin position="2803"/>
        <end position="2812"/>
    </location>
</feature>
<feature type="compositionally biased region" description="Polar residues" evidence="1">
    <location>
        <begin position="1231"/>
        <end position="1246"/>
    </location>
</feature>
<feature type="compositionally biased region" description="Low complexity" evidence="1">
    <location>
        <begin position="1823"/>
        <end position="1850"/>
    </location>
</feature>
<gene>
    <name evidence="2" type="ORF">Vretimale_18951</name>
</gene>
<feature type="region of interest" description="Disordered" evidence="1">
    <location>
        <begin position="1344"/>
        <end position="1378"/>
    </location>
</feature>
<feature type="compositionally biased region" description="Low complexity" evidence="1">
    <location>
        <begin position="801"/>
        <end position="813"/>
    </location>
</feature>
<feature type="compositionally biased region" description="Polar residues" evidence="1">
    <location>
        <begin position="1569"/>
        <end position="1581"/>
    </location>
</feature>
<feature type="region of interest" description="Disordered" evidence="1">
    <location>
        <begin position="2003"/>
        <end position="2045"/>
    </location>
</feature>
<feature type="region of interest" description="Disordered" evidence="1">
    <location>
        <begin position="575"/>
        <end position="674"/>
    </location>
</feature>
<feature type="region of interest" description="Disordered" evidence="1">
    <location>
        <begin position="972"/>
        <end position="991"/>
    </location>
</feature>
<feature type="compositionally biased region" description="Basic and acidic residues" evidence="1">
    <location>
        <begin position="2789"/>
        <end position="2799"/>
    </location>
</feature>
<reference evidence="2" key="1">
    <citation type="journal article" date="2021" name="Proc. Natl. Acad. Sci. U.S.A.">
        <title>Three genomes in the algal genus Volvox reveal the fate of a haploid sex-determining region after a transition to homothallism.</title>
        <authorList>
            <person name="Yamamoto K."/>
            <person name="Hamaji T."/>
            <person name="Kawai-Toyooka H."/>
            <person name="Matsuzaki R."/>
            <person name="Takahashi F."/>
            <person name="Nishimura Y."/>
            <person name="Kawachi M."/>
            <person name="Noguchi H."/>
            <person name="Minakuchi Y."/>
            <person name="Umen J.G."/>
            <person name="Toyoda A."/>
            <person name="Nozaki H."/>
        </authorList>
    </citation>
    <scope>NUCLEOTIDE SEQUENCE</scope>
    <source>
        <strain evidence="2">NIES-3785</strain>
    </source>
</reference>
<feature type="compositionally biased region" description="Basic and acidic residues" evidence="1">
    <location>
        <begin position="1046"/>
        <end position="1056"/>
    </location>
</feature>
<feature type="region of interest" description="Disordered" evidence="1">
    <location>
        <begin position="3010"/>
        <end position="3032"/>
    </location>
</feature>
<feature type="region of interest" description="Disordered" evidence="1">
    <location>
        <begin position="1038"/>
        <end position="1059"/>
    </location>
</feature>
<feature type="compositionally biased region" description="Basic and acidic residues" evidence="1">
    <location>
        <begin position="1785"/>
        <end position="1794"/>
    </location>
</feature>
<sequence length="3240" mass="335915">MPPVEGDSACLLLGVALCASQQHGGLPILTYPKDSPLLIDWDCICRAASGAADATSVGVLQLQSCVLAYQSSHHGYVLLLVGNPPCPHSILRTKAAELLNLTDLLLGETLGRTLSAAPTRELLQLRLPKHADLLETLLHPNVGEDMMESASRPATAFSTSSALSATAGVINAPVPPGTLEALLERRLRAVSVLPLPAPGVGSRPAAARRTFLPDPIAAAFQELRRCVPHRIGSHHVDLTAALPQHAVRLVTADMAAGRGTRAGMRMVTGMDSVLFSDLAAFYEHGHDSAKTTPSSEGQQEERHAARGMRAMRDMLQPPDSQLWALILSELHALDVVNMTVDGLIQNSNGAATSSCGISSQRQLCSIDLSALHPGLIASVVVLHLGTRLPGDVQPESSAGSTPATHPYDGGSGMYRNYGSGGRTSVTGRREAGPGDAVSSAVVVRRHCLVAIVVVYVLMDQDKASWELWSRDGAGGGAADTAAAVAATCMRESSFRGLQYSIAIGPLAAPPVVRAVLMEAAGKYEQAFPSTAAEVWRELRMVASERRRSALELELEEQPAARLAISDGLRAQLHSRTSFQPAELDEPTLTPISAMSDSPEKLCSPSSQMLLDTPEVEPQSRSSALGGNLAPAPMGDGEVTDKTANFENAAETQKSAANQGAPTQGSAAASRGASAFATRASPPDWMLGSLSSSSSSSMTSPFSSLNISSSIRPARASSSPAACAYPFGQHKPASPAPGQPDPTLTAVATAAATPVNQNAALPGWSPTRVSSRKSAPLPSLSQPLMSTDSNGPSLPGLEEMPVASQAGSVAAGASEPAGGSFRPPPTWLHSDKQLSRDRFVPSPLLVVVSAGEQCGAAGSHDDDDTVVMVSPDGDASAAGAAASADGPFARALASARAAAAGNVEESVSGISRFGSAKHMDALAPVPAPALVAVASNLSPPPMVAMALGEGRELAAADIGGTIGGQEIPVSTSTRPEVLRSTGGDSPDLRVSNTSSGADAVAAAVAAVAEAAGGLGVSQGMSGAGGVAAAVVVRGCSPVAVSGSRSQHGSEKASRDGAAHAGGMVAASPAAISASSTGLAATISTGINGATTTSAIKEEPGHEPIGNRGDASGKSGGNGNSRPPDLGSSGPWPPRRTSVPILRLNETATSGGNSGAIDECPTPSLIHFSSLSSLSRFKQPSSHWPGNSETDAVRNTAVSALTSQLRQGVPAADPRAAIRIAESPRGLHLRSAQPGSPGTSGPTASRQQATAEQLLLLPEPTVSAHLSAASDDRGRGAGSGAASATPPRQSISSSDEGSAAAGRCSSGGGSLGAASLRGSTHSLVSILNDVERQCLQLSASPEAAAVTAVRESPDHGSGSSSPRACEGDATVSPGTGSGSFDAVVNRAPPAASSPSGMVQVPFLPLQELQQQSLGGIVTSPRMTGPKAAGRYAAATGNSPPGALATVAAAQHQHIRFASAVATAMPGSMRIPHSEEPMAASLSLLQLQELQQLRQLDQTQQLQQLLQPSSRQLILSGSLQQQQQQQQQLLVQLLQASGEIQAAALLLLQQQIQQQRPLPQRLQMQELPEPAQQLQSGLPSTQQLENHHQHRHPILDQTQQLSQGPQLRQQQQLPGSQTTTTTTTTAVARTPGVALLVGTDTTSLPLSPSPPPPGDTASTKSITANTTATHDKRMEASVDGWARETFPLHPHVHFQSQLQESQPGARPGQAPAAMAPGRQHVSIDPVQSISNHTFRPHLPAANATVGHTAQTASTVSGKGLGDAAGAGGRARGNGSRHAGCLELAGRPQRMEGKEDGCRPGNNPQPGNCYRQRRWVCRNTPPLHQMSSSSSPSGSSPSSPTLPSSSSSLQSCSLGMASEVVHGSAAQRDGFPGFHRHEETGRHRQSRSRSRSRRSHSCSCKRRYHGHQRSQSPRMGRLGQSWDALRPPLPPPPGWMSTAPHLVGVSRLDRRQGQHRRAGVTPKDTEGGPSPVAVAGSGANANTAGAQGLSWFHAPGVHAQEKGLGYTVPHSATDPTLGRRPAPAQQGAAVGAYGGGVDQDRNPSNSVQQVSAGTGIGAVTYSHGGGGNGGDLSAYNAGAVQLVSPPPPLSAIFYPPPAIEAGAEALRHFLSDRQPGLPIAAYGLKLRDAVHLVVGSIVHSRHRGPVEIVAPPQQSQPASRVNAGNPFFRGLAATTLATTFTTAATTAPVTSTSNPLDAGTGHQGVSSRGAAVAANLRLPGRCGDDRGSADGTSRSNSPFLTHGRAGKGSPTQGSQDVTTSGVNLGSVRDDAVNSKGSPTPPRLPSKCQPLSYVHGIGGDSKSLQPCMSGLEFVSVTAAAAAAAAAAAVMAASPKQSTVRPGVLARQMGEHLAPEKDHIAEQLPGPTLPLQQSPAWHGNAGADRALARSPSLLPSRKSLHRGSPRATVTTVPTDLNAAAPISSSDMPSAAYISSAGVPACQQSHQHRAQQQHIPLQYQYRAMCSPGAPSHHQGRFVPQPVVHRLVKVRMQQQQGGHNHERIAPQERQSPPDSPHYHHQCVQRQQRQRSILASPRSHTASILQMGANSTPTRTCSSACWVPKRSGAQGQHLLGLARLAAVERRHGMSAHVDMQTAISNCPLSVNDDSSAAEEIVVLGSPHTKHPFNVRDRERRALPHHQMLLLSPKSSPGKEQRLPLAQQTKLSPPPPQQQQQQPQQQPPPPPPLRPPPAPPLQPQPLPQKSHQPTPPPSQQPPPQQQRQPLSRLGKTHIWNHKLPSTWPQPPTSVPPPTDKQQQSLARSLATGVIVPWVRILSRATRLTRARRAIALAAQAARFSEEDHQDAKDAGGPPISSLPSPQLSINVLGRSSDCNDGSSGCEVDYCTIAECSTAECQHLNRNGSGRRAMHHSTGFGSTTSPLASDSDFLINSSGHTASFASAASAVKAAEMVVLGDVTATALSTGSSSRITSLGNAGSVITLSPRSGQNWNAESQQSLDLTEGGQQQLQQQQQQQQQAPAAHPLQQQQPDLWPSFSGSDACVVDAGTRTATVENLHIVTSPQQHRTSGAIRNLSRDERSGERSMVIAERWPSISGTTFNPPTTRNVGVPGLLGPLAGSAISNESGNDGDKRPVQSPDTIDLLPFLRPLAPTLQPAGGGDGCTRTSNANATALLGAAHPPTAESWMVASPSGSNTARLFSIYDGRGWARSGAGGAAITKARYSPRHCSSSQAVTEGIIYSSSSSMNFCTGAAGGPSFSSSGYNGGDYLSADFASSWSVSIRDRNEAYSIAE</sequence>
<accession>A0A8J4LZV1</accession>
<feature type="compositionally biased region" description="Polar residues" evidence="1">
    <location>
        <begin position="2245"/>
        <end position="2259"/>
    </location>
</feature>
<feature type="compositionally biased region" description="Pro residues" evidence="1">
    <location>
        <begin position="2733"/>
        <end position="2744"/>
    </location>
</feature>
<feature type="region of interest" description="Disordered" evidence="1">
    <location>
        <begin position="391"/>
        <end position="413"/>
    </location>
</feature>
<dbReference type="EMBL" id="BNCQ01000077">
    <property type="protein sequence ID" value="GIM16317.1"/>
    <property type="molecule type" value="Genomic_DNA"/>
</dbReference>
<feature type="compositionally biased region" description="Pro residues" evidence="1">
    <location>
        <begin position="2671"/>
        <end position="2692"/>
    </location>
</feature>
<proteinExistence type="predicted"/>
<evidence type="ECO:0000313" key="2">
    <source>
        <dbReference type="EMBL" id="GIM16317.1"/>
    </source>
</evidence>
<feature type="region of interest" description="Disordered" evidence="1">
    <location>
        <begin position="2484"/>
        <end position="2528"/>
    </location>
</feature>
<feature type="compositionally biased region" description="Low complexity" evidence="1">
    <location>
        <begin position="1594"/>
        <end position="1643"/>
    </location>
</feature>
<feature type="compositionally biased region" description="Polar residues" evidence="1">
    <location>
        <begin position="2933"/>
        <end position="2949"/>
    </location>
</feature>
<feature type="region of interest" description="Disordered" evidence="1">
    <location>
        <begin position="2788"/>
        <end position="2812"/>
    </location>
</feature>
<feature type="region of interest" description="Disordered" evidence="1">
    <location>
        <begin position="2933"/>
        <end position="2989"/>
    </location>
</feature>
<feature type="compositionally biased region" description="Low complexity" evidence="1">
    <location>
        <begin position="2955"/>
        <end position="2979"/>
    </location>
</feature>
<feature type="compositionally biased region" description="Gly residues" evidence="1">
    <location>
        <begin position="1755"/>
        <end position="1768"/>
    </location>
</feature>
<feature type="compositionally biased region" description="Polar residues" evidence="1">
    <location>
        <begin position="766"/>
        <end position="791"/>
    </location>
</feature>
<feature type="compositionally biased region" description="Low complexity" evidence="1">
    <location>
        <begin position="2014"/>
        <end position="2027"/>
    </location>
</feature>
<feature type="region of interest" description="Disordered" evidence="1">
    <location>
        <begin position="2183"/>
        <end position="2283"/>
    </location>
</feature>
<feature type="compositionally biased region" description="Polar residues" evidence="1">
    <location>
        <begin position="641"/>
        <end position="663"/>
    </location>
</feature>
<feature type="region of interest" description="Disordered" evidence="1">
    <location>
        <begin position="1945"/>
        <end position="1965"/>
    </location>
</feature>
<feature type="region of interest" description="Disordered" evidence="1">
    <location>
        <begin position="1565"/>
        <end position="1668"/>
    </location>
</feature>
<feature type="region of interest" description="Disordered" evidence="1">
    <location>
        <begin position="1221"/>
        <end position="1246"/>
    </location>
</feature>
<organism evidence="2 3">
    <name type="scientific">Volvox reticuliferus</name>
    <dbReference type="NCBI Taxonomy" id="1737510"/>
    <lineage>
        <taxon>Eukaryota</taxon>
        <taxon>Viridiplantae</taxon>
        <taxon>Chlorophyta</taxon>
        <taxon>core chlorophytes</taxon>
        <taxon>Chlorophyceae</taxon>
        <taxon>CS clade</taxon>
        <taxon>Chlamydomonadales</taxon>
        <taxon>Volvocaceae</taxon>
        <taxon>Volvox</taxon>
    </lineage>
</organism>
<feature type="region of interest" description="Disordered" evidence="1">
    <location>
        <begin position="1746"/>
        <end position="1851"/>
    </location>
</feature>
<feature type="region of interest" description="Disordered" evidence="1">
    <location>
        <begin position="1265"/>
        <end position="1312"/>
    </location>
</feature>
<evidence type="ECO:0000313" key="3">
    <source>
        <dbReference type="Proteomes" id="UP000722791"/>
    </source>
</evidence>
<feature type="compositionally biased region" description="Polar residues" evidence="1">
    <location>
        <begin position="394"/>
        <end position="403"/>
    </location>
</feature>
<comment type="caution">
    <text evidence="2">The sequence shown here is derived from an EMBL/GenBank/DDBJ whole genome shotgun (WGS) entry which is preliminary data.</text>
</comment>
<feature type="region of interest" description="Disordered" evidence="1">
    <location>
        <begin position="757"/>
        <end position="829"/>
    </location>
</feature>
<feature type="region of interest" description="Disordered" evidence="1">
    <location>
        <begin position="1091"/>
        <end position="1136"/>
    </location>
</feature>
<feature type="compositionally biased region" description="Polar residues" evidence="1">
    <location>
        <begin position="1284"/>
        <end position="1294"/>
    </location>
</feature>
<feature type="region of interest" description="Disordered" evidence="1">
    <location>
        <begin position="1863"/>
        <end position="1929"/>
    </location>
</feature>
<feature type="compositionally biased region" description="Basic residues" evidence="1">
    <location>
        <begin position="1879"/>
        <end position="1904"/>
    </location>
</feature>